<dbReference type="Gene3D" id="1.10.630.10">
    <property type="entry name" value="Cytochrome P450"/>
    <property type="match status" value="1"/>
</dbReference>
<comment type="cofactor">
    <cofactor evidence="1 9">
        <name>heme</name>
        <dbReference type="ChEBI" id="CHEBI:30413"/>
    </cofactor>
</comment>
<evidence type="ECO:0000256" key="2">
    <source>
        <dbReference type="ARBA" id="ARBA00005179"/>
    </source>
</evidence>
<dbReference type="PANTHER" id="PTHR46300">
    <property type="entry name" value="P450, PUTATIVE (EUROFUNG)-RELATED-RELATED"/>
    <property type="match status" value="1"/>
</dbReference>
<dbReference type="OrthoDB" id="1470350at2759"/>
<dbReference type="GO" id="GO:0020037">
    <property type="term" value="F:heme binding"/>
    <property type="evidence" value="ECO:0007669"/>
    <property type="project" value="InterPro"/>
</dbReference>
<dbReference type="GO" id="GO:0016705">
    <property type="term" value="F:oxidoreductase activity, acting on paired donors, with incorporation or reduction of molecular oxygen"/>
    <property type="evidence" value="ECO:0007669"/>
    <property type="project" value="InterPro"/>
</dbReference>
<evidence type="ECO:0000256" key="6">
    <source>
        <dbReference type="ARBA" id="ARBA00023002"/>
    </source>
</evidence>
<evidence type="ECO:0000256" key="11">
    <source>
        <dbReference type="SAM" id="Phobius"/>
    </source>
</evidence>
<dbReference type="STRING" id="68775.A0A5C3M005"/>
<feature type="transmembrane region" description="Helical" evidence="11">
    <location>
        <begin position="6"/>
        <end position="25"/>
    </location>
</feature>
<comment type="pathway">
    <text evidence="2">Secondary metabolite biosynthesis.</text>
</comment>
<dbReference type="InterPro" id="IPR050364">
    <property type="entry name" value="Cytochrome_P450_fung"/>
</dbReference>
<keyword evidence="11" id="KW-0812">Transmembrane</keyword>
<accession>A0A5C3M005</accession>
<keyword evidence="7 9" id="KW-0408">Iron</keyword>
<reference evidence="12 13" key="1">
    <citation type="journal article" date="2019" name="Nat. Ecol. Evol.">
        <title>Megaphylogeny resolves global patterns of mushroom evolution.</title>
        <authorList>
            <person name="Varga T."/>
            <person name="Krizsan K."/>
            <person name="Foldi C."/>
            <person name="Dima B."/>
            <person name="Sanchez-Garcia M."/>
            <person name="Sanchez-Ramirez S."/>
            <person name="Szollosi G.J."/>
            <person name="Szarkandi J.G."/>
            <person name="Papp V."/>
            <person name="Albert L."/>
            <person name="Andreopoulos W."/>
            <person name="Angelini C."/>
            <person name="Antonin V."/>
            <person name="Barry K.W."/>
            <person name="Bougher N.L."/>
            <person name="Buchanan P."/>
            <person name="Buyck B."/>
            <person name="Bense V."/>
            <person name="Catcheside P."/>
            <person name="Chovatia M."/>
            <person name="Cooper J."/>
            <person name="Damon W."/>
            <person name="Desjardin D."/>
            <person name="Finy P."/>
            <person name="Geml J."/>
            <person name="Haridas S."/>
            <person name="Hughes K."/>
            <person name="Justo A."/>
            <person name="Karasinski D."/>
            <person name="Kautmanova I."/>
            <person name="Kiss B."/>
            <person name="Kocsube S."/>
            <person name="Kotiranta H."/>
            <person name="LaButti K.M."/>
            <person name="Lechner B.E."/>
            <person name="Liimatainen K."/>
            <person name="Lipzen A."/>
            <person name="Lukacs Z."/>
            <person name="Mihaltcheva S."/>
            <person name="Morgado L.N."/>
            <person name="Niskanen T."/>
            <person name="Noordeloos M.E."/>
            <person name="Ohm R.A."/>
            <person name="Ortiz-Santana B."/>
            <person name="Ovrebo C."/>
            <person name="Racz N."/>
            <person name="Riley R."/>
            <person name="Savchenko A."/>
            <person name="Shiryaev A."/>
            <person name="Soop K."/>
            <person name="Spirin V."/>
            <person name="Szebenyi C."/>
            <person name="Tomsovsky M."/>
            <person name="Tulloss R.E."/>
            <person name="Uehling J."/>
            <person name="Grigoriev I.V."/>
            <person name="Vagvolgyi C."/>
            <person name="Papp T."/>
            <person name="Martin F.M."/>
            <person name="Miettinen O."/>
            <person name="Hibbett D.S."/>
            <person name="Nagy L.G."/>
        </authorList>
    </citation>
    <scope>NUCLEOTIDE SEQUENCE [LARGE SCALE GENOMIC DNA]</scope>
    <source>
        <strain evidence="12 13">CBS 166.37</strain>
    </source>
</reference>
<evidence type="ECO:0000256" key="7">
    <source>
        <dbReference type="ARBA" id="ARBA00023004"/>
    </source>
</evidence>
<proteinExistence type="inferred from homology"/>
<keyword evidence="4 9" id="KW-0349">Heme</keyword>
<dbReference type="InterPro" id="IPR017972">
    <property type="entry name" value="Cyt_P450_CS"/>
</dbReference>
<keyword evidence="11" id="KW-1133">Transmembrane helix</keyword>
<dbReference type="PROSITE" id="PS00086">
    <property type="entry name" value="CYTOCHROME_P450"/>
    <property type="match status" value="1"/>
</dbReference>
<keyword evidence="5 9" id="KW-0479">Metal-binding</keyword>
<evidence type="ECO:0000256" key="8">
    <source>
        <dbReference type="ARBA" id="ARBA00023033"/>
    </source>
</evidence>
<dbReference type="SUPFAM" id="SSF48264">
    <property type="entry name" value="Cytochrome P450"/>
    <property type="match status" value="1"/>
</dbReference>
<feature type="binding site" description="axial binding residue" evidence="9">
    <location>
        <position position="427"/>
    </location>
    <ligand>
        <name>heme</name>
        <dbReference type="ChEBI" id="CHEBI:30413"/>
    </ligand>
    <ligandPart>
        <name>Fe</name>
        <dbReference type="ChEBI" id="CHEBI:18248"/>
    </ligandPart>
</feature>
<evidence type="ECO:0000256" key="10">
    <source>
        <dbReference type="RuleBase" id="RU000461"/>
    </source>
</evidence>
<comment type="similarity">
    <text evidence="3 10">Belongs to the cytochrome P450 family.</text>
</comment>
<protein>
    <submittedName>
        <fullName evidence="12">Cytochrome P450</fullName>
    </submittedName>
</protein>
<dbReference type="GO" id="GO:0004497">
    <property type="term" value="F:monooxygenase activity"/>
    <property type="evidence" value="ECO:0007669"/>
    <property type="project" value="UniProtKB-KW"/>
</dbReference>
<dbReference type="InterPro" id="IPR002401">
    <property type="entry name" value="Cyt_P450_E_grp-I"/>
</dbReference>
<evidence type="ECO:0000313" key="12">
    <source>
        <dbReference type="EMBL" id="TFK38305.1"/>
    </source>
</evidence>
<dbReference type="AlphaFoldDB" id="A0A5C3M005"/>
<gene>
    <name evidence="12" type="ORF">BDQ12DRAFT_698851</name>
</gene>
<evidence type="ECO:0000256" key="5">
    <source>
        <dbReference type="ARBA" id="ARBA00022723"/>
    </source>
</evidence>
<sequence>MLIVFTLLLGPLIIILVYFLSPLFLRKWIVDEQGHSIPPGPSIRYAFLRKYAEQALYDWTNKFGPLFLLWMGSQLFIVVSDPQIARDLFVTNGAIFSNRKKYFMKNQRQHRRLATMVLTPKAMQGYINIMEYEAHIFIKSLYDEGIRGTSAINPAHYAGRFALNNMLIISFGLRTYSTSDPLIAKALYLAMEFMDLTGPWSNSVDFFEILQRIPTRTRSRGRNLHDGLISVYGDMILQFKARMDAGEEVPDCLVKTLLETQNKEKLDWEDLCMLSAIFTLGGVHSTSGIILWFLALIPSHPDILIRAHEELDRVIGRNRWPSTEDEPDLPYVRAIIKEVQRVHAPFWMATPHFNSQDFVYRGTYIPKDTVLVLNCYSLHHNESCYPDSFTFNPDRYLGDELSCSESVKHSDVMNRDHWTFGAGRRICPGIPGAERELWLAIVRLLWAYNFEALPEEPISLQEYEGMSGRTPVPFRLRFIPRTTNLHHILKTADEIVL</sequence>
<dbReference type="PRINTS" id="PR00463">
    <property type="entry name" value="EP450I"/>
</dbReference>
<keyword evidence="13" id="KW-1185">Reference proteome</keyword>
<evidence type="ECO:0000256" key="1">
    <source>
        <dbReference type="ARBA" id="ARBA00001971"/>
    </source>
</evidence>
<organism evidence="12 13">
    <name type="scientific">Crucibulum laeve</name>
    <dbReference type="NCBI Taxonomy" id="68775"/>
    <lineage>
        <taxon>Eukaryota</taxon>
        <taxon>Fungi</taxon>
        <taxon>Dikarya</taxon>
        <taxon>Basidiomycota</taxon>
        <taxon>Agaricomycotina</taxon>
        <taxon>Agaricomycetes</taxon>
        <taxon>Agaricomycetidae</taxon>
        <taxon>Agaricales</taxon>
        <taxon>Agaricineae</taxon>
        <taxon>Nidulariaceae</taxon>
        <taxon>Crucibulum</taxon>
    </lineage>
</organism>
<keyword evidence="6 10" id="KW-0560">Oxidoreductase</keyword>
<dbReference type="InterPro" id="IPR036396">
    <property type="entry name" value="Cyt_P450_sf"/>
</dbReference>
<evidence type="ECO:0000256" key="9">
    <source>
        <dbReference type="PIRSR" id="PIRSR602401-1"/>
    </source>
</evidence>
<evidence type="ECO:0000256" key="4">
    <source>
        <dbReference type="ARBA" id="ARBA00022617"/>
    </source>
</evidence>
<dbReference type="Proteomes" id="UP000308652">
    <property type="component" value="Unassembled WGS sequence"/>
</dbReference>
<evidence type="ECO:0000256" key="3">
    <source>
        <dbReference type="ARBA" id="ARBA00010617"/>
    </source>
</evidence>
<dbReference type="InterPro" id="IPR001128">
    <property type="entry name" value="Cyt_P450"/>
</dbReference>
<keyword evidence="11" id="KW-0472">Membrane</keyword>
<evidence type="ECO:0000313" key="13">
    <source>
        <dbReference type="Proteomes" id="UP000308652"/>
    </source>
</evidence>
<name>A0A5C3M005_9AGAR</name>
<keyword evidence="8 10" id="KW-0503">Monooxygenase</keyword>
<dbReference type="Pfam" id="PF00067">
    <property type="entry name" value="p450"/>
    <property type="match status" value="1"/>
</dbReference>
<dbReference type="GO" id="GO:0005506">
    <property type="term" value="F:iron ion binding"/>
    <property type="evidence" value="ECO:0007669"/>
    <property type="project" value="InterPro"/>
</dbReference>
<dbReference type="PANTHER" id="PTHR46300:SF6">
    <property type="entry name" value="CYTOCHROME P450 2C30"/>
    <property type="match status" value="1"/>
</dbReference>
<dbReference type="EMBL" id="ML213604">
    <property type="protein sequence ID" value="TFK38305.1"/>
    <property type="molecule type" value="Genomic_DNA"/>
</dbReference>